<evidence type="ECO:0000313" key="1">
    <source>
        <dbReference type="EMBL" id="TWT72095.1"/>
    </source>
</evidence>
<evidence type="ECO:0000313" key="2">
    <source>
        <dbReference type="Proteomes" id="UP000317238"/>
    </source>
</evidence>
<reference evidence="1 2" key="1">
    <citation type="submission" date="2019-02" db="EMBL/GenBank/DDBJ databases">
        <title>Deep-cultivation of Planctomycetes and their phenomic and genomic characterization uncovers novel biology.</title>
        <authorList>
            <person name="Wiegand S."/>
            <person name="Jogler M."/>
            <person name="Boedeker C."/>
            <person name="Pinto D."/>
            <person name="Vollmers J."/>
            <person name="Rivas-Marin E."/>
            <person name="Kohn T."/>
            <person name="Peeters S.H."/>
            <person name="Heuer A."/>
            <person name="Rast P."/>
            <person name="Oberbeckmann S."/>
            <person name="Bunk B."/>
            <person name="Jeske O."/>
            <person name="Meyerdierks A."/>
            <person name="Storesund J.E."/>
            <person name="Kallscheuer N."/>
            <person name="Luecker S."/>
            <person name="Lage O.M."/>
            <person name="Pohl T."/>
            <person name="Merkel B.J."/>
            <person name="Hornburger P."/>
            <person name="Mueller R.-W."/>
            <person name="Bruemmer F."/>
            <person name="Labrenz M."/>
            <person name="Spormann A.M."/>
            <person name="Op Den Camp H."/>
            <person name="Overmann J."/>
            <person name="Amann R."/>
            <person name="Jetten M.S.M."/>
            <person name="Mascher T."/>
            <person name="Medema M.H."/>
            <person name="Devos D.P."/>
            <person name="Kaster A.-K."/>
            <person name="Ovreas L."/>
            <person name="Rohde M."/>
            <person name="Galperin M.Y."/>
            <person name="Jogler C."/>
        </authorList>
    </citation>
    <scope>NUCLEOTIDE SEQUENCE [LARGE SCALE GENOMIC DNA]</scope>
    <source>
        <strain evidence="1 2">Pan14r</strain>
    </source>
</reference>
<organism evidence="1 2">
    <name type="scientific">Crateriforma conspicua</name>
    <dbReference type="NCBI Taxonomy" id="2527996"/>
    <lineage>
        <taxon>Bacteria</taxon>
        <taxon>Pseudomonadati</taxon>
        <taxon>Planctomycetota</taxon>
        <taxon>Planctomycetia</taxon>
        <taxon>Planctomycetales</taxon>
        <taxon>Planctomycetaceae</taxon>
        <taxon>Crateriforma</taxon>
    </lineage>
</organism>
<comment type="caution">
    <text evidence="1">The sequence shown here is derived from an EMBL/GenBank/DDBJ whole genome shotgun (WGS) entry which is preliminary data.</text>
</comment>
<keyword evidence="2" id="KW-1185">Reference proteome</keyword>
<gene>
    <name evidence="1" type="ORF">Pan14r_44120</name>
</gene>
<protein>
    <submittedName>
        <fullName evidence="1">Uncharacterized protein</fullName>
    </submittedName>
</protein>
<name>A0A5C5YCL9_9PLAN</name>
<accession>A0A5C5YCL9</accession>
<dbReference type="Proteomes" id="UP000317238">
    <property type="component" value="Unassembled WGS sequence"/>
</dbReference>
<sequence length="126" mass="13866">MRPRFAVTSTFMLMLISVLYGATCGLFEENIDGYAVVNDVTASRGVGSGYRLVAVDGHEVKRVRGRFITMIPYALVPPGKRVLSVELDASESPGSMRTFVANLQDGKRYRFKLDDDTLGIVVDSRS</sequence>
<dbReference type="EMBL" id="SJPL01000001">
    <property type="protein sequence ID" value="TWT72095.1"/>
    <property type="molecule type" value="Genomic_DNA"/>
</dbReference>
<dbReference type="AlphaFoldDB" id="A0A5C5YCL9"/>
<proteinExistence type="predicted"/>